<protein>
    <submittedName>
        <fullName evidence="3">Bacterial nucleoid DNA-binding protein</fullName>
    </submittedName>
</protein>
<dbReference type="Pfam" id="PF18291">
    <property type="entry name" value="HU-HIG"/>
    <property type="match status" value="1"/>
</dbReference>
<evidence type="ECO:0000313" key="4">
    <source>
        <dbReference type="Proteomes" id="UP000243438"/>
    </source>
</evidence>
<name>A0ABP3BCK8_9BACT</name>
<feature type="domain" description="HU" evidence="2">
    <location>
        <begin position="1"/>
        <end position="114"/>
    </location>
</feature>
<dbReference type="GO" id="GO:0003677">
    <property type="term" value="F:DNA binding"/>
    <property type="evidence" value="ECO:0007669"/>
    <property type="project" value="UniProtKB-KW"/>
</dbReference>
<keyword evidence="1 3" id="KW-0238">DNA-binding</keyword>
<accession>A0ABP3BCK8</accession>
<dbReference type="InterPro" id="IPR010992">
    <property type="entry name" value="IHF-like_DNA-bd_dom_sf"/>
</dbReference>
<dbReference type="Gene3D" id="4.10.520.10">
    <property type="entry name" value="IHF-like DNA-binding proteins"/>
    <property type="match status" value="1"/>
</dbReference>
<evidence type="ECO:0000256" key="1">
    <source>
        <dbReference type="ARBA" id="ARBA00023125"/>
    </source>
</evidence>
<reference evidence="3" key="1">
    <citation type="submission" date="2013-07" db="EMBL/GenBank/DDBJ databases">
        <authorList>
            <consortium name="DOE Joint Genome Institute"/>
            <person name="Anderson I."/>
            <person name="Huntemann M."/>
            <person name="Han J."/>
            <person name="Chen A."/>
            <person name="Kyrpides N."/>
            <person name="Mavromatis K."/>
            <person name="Markowitz V."/>
            <person name="Palaniappan K."/>
            <person name="Ivanova N."/>
            <person name="Schaumberg A."/>
            <person name="Pati A."/>
            <person name="Liolios K."/>
            <person name="Nordberg H.P."/>
            <person name="Cantor M.N."/>
            <person name="Hua S.X."/>
            <person name="Woyke T."/>
        </authorList>
    </citation>
    <scope>NUCLEOTIDE SEQUENCE [LARGE SCALE GENOMIC DNA]</scope>
    <source>
        <strain evidence="3">DSM 17970</strain>
    </source>
</reference>
<dbReference type="SUPFAM" id="SSF47729">
    <property type="entry name" value="IHF-like DNA-binding proteins"/>
    <property type="match status" value="1"/>
</dbReference>
<evidence type="ECO:0000259" key="2">
    <source>
        <dbReference type="Pfam" id="PF18291"/>
    </source>
</evidence>
<dbReference type="EMBL" id="JFBS01000001">
    <property type="protein sequence ID" value="EXG77852.1"/>
    <property type="molecule type" value="Genomic_DNA"/>
</dbReference>
<evidence type="ECO:0000313" key="3">
    <source>
        <dbReference type="EMBL" id="EXG77852.1"/>
    </source>
</evidence>
<comment type="caution">
    <text evidence="3">The sequence shown here is derived from an EMBL/GenBank/DDBJ whole genome shotgun (WGS) entry which is preliminary data.</text>
</comment>
<proteinExistence type="predicted"/>
<dbReference type="Proteomes" id="UP000243438">
    <property type="component" value="Unassembled WGS sequence"/>
</dbReference>
<keyword evidence="4" id="KW-1185">Reference proteome</keyword>
<organism evidence="3 4">
    <name type="scientific">Xylanibacter oryzae DSM 17970</name>
    <dbReference type="NCBI Taxonomy" id="915438"/>
    <lineage>
        <taxon>Bacteria</taxon>
        <taxon>Pseudomonadati</taxon>
        <taxon>Bacteroidota</taxon>
        <taxon>Bacteroidia</taxon>
        <taxon>Bacteroidales</taxon>
        <taxon>Prevotellaceae</taxon>
        <taxon>Xylanibacter</taxon>
    </lineage>
</organism>
<dbReference type="InterPro" id="IPR041607">
    <property type="entry name" value="HU-HIG"/>
</dbReference>
<dbReference type="RefSeq" id="WP_036876165.1">
    <property type="nucleotide sequence ID" value="NZ_KK073873.1"/>
</dbReference>
<sequence>MPIFYKLSQDKRLTSATKGKWFGRSIVTNMIDTNGLAEIMQRNCTVKKSDILAVLAELVETMTDQLQQSARVKLDGFGSFKIGIKGTGSATVKDYSVAKNVKGLRVNFQPERSTDSNGTRNKKFLEGATVTEAPKNAVVAEKTTNP</sequence>
<gene>
    <name evidence="3" type="ORF">XylorDRAFT_0202</name>
</gene>